<gene>
    <name evidence="3" type="ORF">NCTC11190_00820</name>
</gene>
<dbReference type="OrthoDB" id="9811314at2"/>
<dbReference type="AlphaFoldDB" id="A0A379MRT4"/>
<name>A0A379MRT4_9BACT</name>
<dbReference type="Pfam" id="PF00675">
    <property type="entry name" value="Peptidase_M16"/>
    <property type="match status" value="1"/>
</dbReference>
<dbReference type="PANTHER" id="PTHR11851:SF224">
    <property type="entry name" value="PROCESSING PROTEASE"/>
    <property type="match status" value="1"/>
</dbReference>
<dbReference type="EMBL" id="UGVL01000001">
    <property type="protein sequence ID" value="SUE33610.1"/>
    <property type="molecule type" value="Genomic_DNA"/>
</dbReference>
<keyword evidence="4" id="KW-1185">Reference proteome</keyword>
<dbReference type="RefSeq" id="WP_037291422.1">
    <property type="nucleotide sequence ID" value="NZ_UGVL01000001.1"/>
</dbReference>
<reference evidence="3 4" key="1">
    <citation type="submission" date="2018-06" db="EMBL/GenBank/DDBJ databases">
        <authorList>
            <consortium name="Pathogen Informatics"/>
            <person name="Doyle S."/>
        </authorList>
    </citation>
    <scope>NUCLEOTIDE SEQUENCE [LARGE SCALE GENOMIC DNA]</scope>
    <source>
        <strain evidence="3 4">NCTC11190</strain>
    </source>
</reference>
<dbReference type="InterPro" id="IPR050361">
    <property type="entry name" value="MPP/UQCRC_Complex"/>
</dbReference>
<dbReference type="Proteomes" id="UP000255233">
    <property type="component" value="Unassembled WGS sequence"/>
</dbReference>
<dbReference type="PANTHER" id="PTHR11851">
    <property type="entry name" value="METALLOPROTEASE"/>
    <property type="match status" value="1"/>
</dbReference>
<dbReference type="STRING" id="880526.GCA_000427365_00626"/>
<proteinExistence type="predicted"/>
<protein>
    <submittedName>
        <fullName evidence="3">Peptidase M16 inactive domain</fullName>
    </submittedName>
</protein>
<dbReference type="InterPro" id="IPR011249">
    <property type="entry name" value="Metalloenz_LuxS/M16"/>
</dbReference>
<dbReference type="InterPro" id="IPR007863">
    <property type="entry name" value="Peptidase_M16_C"/>
</dbReference>
<dbReference type="Pfam" id="PF05193">
    <property type="entry name" value="Peptidase_M16_C"/>
    <property type="match status" value="1"/>
</dbReference>
<dbReference type="Gene3D" id="3.30.830.10">
    <property type="entry name" value="Metalloenzyme, LuxS/M16 peptidase-like"/>
    <property type="match status" value="2"/>
</dbReference>
<feature type="domain" description="Peptidase M16 C-terminal" evidence="2">
    <location>
        <begin position="182"/>
        <end position="355"/>
    </location>
</feature>
<evidence type="ECO:0000259" key="1">
    <source>
        <dbReference type="Pfam" id="PF00675"/>
    </source>
</evidence>
<organism evidence="3 4">
    <name type="scientific">Rikenella microfusus</name>
    <dbReference type="NCBI Taxonomy" id="28139"/>
    <lineage>
        <taxon>Bacteria</taxon>
        <taxon>Pseudomonadati</taxon>
        <taxon>Bacteroidota</taxon>
        <taxon>Bacteroidia</taxon>
        <taxon>Bacteroidales</taxon>
        <taxon>Rikenellaceae</taxon>
        <taxon>Rikenella</taxon>
    </lineage>
</organism>
<dbReference type="GO" id="GO:0046872">
    <property type="term" value="F:metal ion binding"/>
    <property type="evidence" value="ECO:0007669"/>
    <property type="project" value="InterPro"/>
</dbReference>
<evidence type="ECO:0000259" key="2">
    <source>
        <dbReference type="Pfam" id="PF05193"/>
    </source>
</evidence>
<evidence type="ECO:0000313" key="4">
    <source>
        <dbReference type="Proteomes" id="UP000255233"/>
    </source>
</evidence>
<dbReference type="InterPro" id="IPR011765">
    <property type="entry name" value="Pept_M16_N"/>
</dbReference>
<accession>A0A379MRT4</accession>
<feature type="domain" description="Peptidase M16 N-terminal" evidence="1">
    <location>
        <begin position="38"/>
        <end position="159"/>
    </location>
</feature>
<evidence type="ECO:0000313" key="3">
    <source>
        <dbReference type="EMBL" id="SUE33610.1"/>
    </source>
</evidence>
<dbReference type="SUPFAM" id="SSF63411">
    <property type="entry name" value="LuxS/MPP-like metallohydrolase"/>
    <property type="match status" value="2"/>
</dbReference>
<sequence length="422" mass="46332">MLDRTVQPPFRLPDRLDIPSAGQVTLPGGIRLWTIDAGTQPLVRLSLVFGAGTRYQPAAFAASTALNLMSEGTARYTAARIAEMFDFYGIYYDTSIDRDYSVVTVSCLSRFLDRTLEILGEILFKPLFPQRELEIYVSKRKQQLTIEREKPSYQARERFSEALFGKDHPYGRVSPAAEYDRLTAAAIRTFYDTYYTGGNLFAVASGQIGPQTADTLAAFLSCFGSETAPADPGIPPVSPTSLVREKRAGALQSSIRIGKVLFPKGHPDFNGMQVAATVLGGYFGSRLVKNLREDKGYTYGIYAAMLNMQHTGYFAVASDVTAAATDDAVAEILKEVERLRTETVPAAELDMVRNIIAGEMMRILDGPFGIADVTIENVQCGMTNEATAAFFDEVRTITPERVRELAARWLDPASFTTVIVGA</sequence>